<dbReference type="Proteomes" id="UP001158076">
    <property type="component" value="Unassembled WGS sequence"/>
</dbReference>
<feature type="chain" id="PRO_5041354586" evidence="1">
    <location>
        <begin position="20"/>
        <end position="40"/>
    </location>
</feature>
<protein>
    <submittedName>
        <fullName evidence="2">Uncharacterized protein</fullName>
    </submittedName>
</protein>
<dbReference type="EMBL" id="JAODZE010000045">
    <property type="protein sequence ID" value="MDH0149094.1"/>
    <property type="molecule type" value="Genomic_DNA"/>
</dbReference>
<evidence type="ECO:0000313" key="3">
    <source>
        <dbReference type="Proteomes" id="UP001158076"/>
    </source>
</evidence>
<proteinExistence type="predicted"/>
<feature type="signal peptide" evidence="1">
    <location>
        <begin position="1"/>
        <end position="19"/>
    </location>
</feature>
<gene>
    <name evidence="2" type="ORF">N7335_22155</name>
</gene>
<evidence type="ECO:0000313" key="2">
    <source>
        <dbReference type="EMBL" id="MDH0149094.1"/>
    </source>
</evidence>
<name>A0AA42HK06_STUST</name>
<reference evidence="2" key="1">
    <citation type="submission" date="2022-09" db="EMBL/GenBank/DDBJ databases">
        <title>Intensive care unit water sources are persistently colonized with multi-drug resistant bacteria and are the site of extensive horizontal gene transfer of antibiotic resistance genes.</title>
        <authorList>
            <person name="Diorio-Toth L."/>
        </authorList>
    </citation>
    <scope>NUCLEOTIDE SEQUENCE</scope>
    <source>
        <strain evidence="2">GD04147</strain>
    </source>
</reference>
<organism evidence="2 3">
    <name type="scientific">Stutzerimonas stutzeri</name>
    <name type="common">Pseudomonas stutzeri</name>
    <dbReference type="NCBI Taxonomy" id="316"/>
    <lineage>
        <taxon>Bacteria</taxon>
        <taxon>Pseudomonadati</taxon>
        <taxon>Pseudomonadota</taxon>
        <taxon>Gammaproteobacteria</taxon>
        <taxon>Pseudomonadales</taxon>
        <taxon>Pseudomonadaceae</taxon>
        <taxon>Stutzerimonas</taxon>
    </lineage>
</organism>
<sequence length="40" mass="4070">MTTKILKSLVVLSFLGLLAACGGTDTESKSGDAGHGHSHE</sequence>
<comment type="caution">
    <text evidence="2">The sequence shown here is derived from an EMBL/GenBank/DDBJ whole genome shotgun (WGS) entry which is preliminary data.</text>
</comment>
<accession>A0AA42HK06</accession>
<keyword evidence="1" id="KW-0732">Signal</keyword>
<evidence type="ECO:0000256" key="1">
    <source>
        <dbReference type="SAM" id="SignalP"/>
    </source>
</evidence>
<dbReference type="AlphaFoldDB" id="A0AA42HK06"/>
<dbReference type="RefSeq" id="WP_016713062.1">
    <property type="nucleotide sequence ID" value="NZ_BCAJ01000057.1"/>
</dbReference>
<dbReference type="PROSITE" id="PS51257">
    <property type="entry name" value="PROKAR_LIPOPROTEIN"/>
    <property type="match status" value="1"/>
</dbReference>